<dbReference type="PRINTS" id="PR00420">
    <property type="entry name" value="RNGMNOXGNASE"/>
</dbReference>
<dbReference type="EMBL" id="JBHSJJ010000004">
    <property type="protein sequence ID" value="MFC4871850.1"/>
    <property type="molecule type" value="Genomic_DNA"/>
</dbReference>
<dbReference type="PANTHER" id="PTHR42685">
    <property type="entry name" value="GERANYLGERANYL DIPHOSPHATE REDUCTASE"/>
    <property type="match status" value="1"/>
</dbReference>
<dbReference type="Pfam" id="PF01946">
    <property type="entry name" value="Thi4"/>
    <property type="match status" value="1"/>
</dbReference>
<accession>A0ABV9T0N2</accession>
<evidence type="ECO:0000313" key="1">
    <source>
        <dbReference type="EMBL" id="MFC4871850.1"/>
    </source>
</evidence>
<sequence>MPSFDIVIIGTGPAGAMAAYEASAANLSVAIFEKETLPRYKTCGGGLVYRGRNLLPFDVSQVAEKEFSEIEVHFENSDRCFTASRNAPVITMVMRDKFDALITEKAVEKGAKLIQKCVLEHIGMGSKLELKTTTGLVESDYLIVADGAFSPTARMAGWKESRQLIPALEYEVEVDTGTFEKLSQTVRFDVDTVPYGYAWCFPKRAHLSIGVACFRKSRINLKDYYRYYLEKLGVRQIIKEEAHGFQIPIGARKDGFAKNRVFLAGDAAGFADPLTAEGISNALYSGQLAAKCIHKHFANPSAAVEAYQTTLKNNLLRELKTSGLLSRTFYGQPHVRKMLINKYGQKGCEYLTDIFMGNKTFPHEIGHWLRERLLPFPL</sequence>
<dbReference type="SUPFAM" id="SSF51905">
    <property type="entry name" value="FAD/NAD(P)-binding domain"/>
    <property type="match status" value="1"/>
</dbReference>
<dbReference type="InterPro" id="IPR050407">
    <property type="entry name" value="Geranylgeranyl_reductase"/>
</dbReference>
<dbReference type="Gene3D" id="3.50.50.60">
    <property type="entry name" value="FAD/NAD(P)-binding domain"/>
    <property type="match status" value="1"/>
</dbReference>
<dbReference type="NCBIfam" id="TIGR02032">
    <property type="entry name" value="GG-red-SF"/>
    <property type="match status" value="1"/>
</dbReference>
<dbReference type="Proteomes" id="UP001595818">
    <property type="component" value="Unassembled WGS sequence"/>
</dbReference>
<dbReference type="InterPro" id="IPR036188">
    <property type="entry name" value="FAD/NAD-bd_sf"/>
</dbReference>
<dbReference type="PANTHER" id="PTHR42685:SF22">
    <property type="entry name" value="CONDITIONED MEDIUM FACTOR RECEPTOR 1"/>
    <property type="match status" value="1"/>
</dbReference>
<gene>
    <name evidence="1" type="ORF">ACFPFU_09145</name>
</gene>
<protein>
    <submittedName>
        <fullName evidence="1">Geranylgeranyl reductase family protein</fullName>
    </submittedName>
</protein>
<name>A0ABV9T0N2_9BACT</name>
<dbReference type="InterPro" id="IPR011777">
    <property type="entry name" value="Geranylgeranyl_Rdtase_fam"/>
</dbReference>
<proteinExistence type="predicted"/>
<keyword evidence="2" id="KW-1185">Reference proteome</keyword>
<reference evidence="2" key="1">
    <citation type="journal article" date="2019" name="Int. J. Syst. Evol. Microbiol.">
        <title>The Global Catalogue of Microorganisms (GCM) 10K type strain sequencing project: providing services to taxonomists for standard genome sequencing and annotation.</title>
        <authorList>
            <consortium name="The Broad Institute Genomics Platform"/>
            <consortium name="The Broad Institute Genome Sequencing Center for Infectious Disease"/>
            <person name="Wu L."/>
            <person name="Ma J."/>
        </authorList>
    </citation>
    <scope>NUCLEOTIDE SEQUENCE [LARGE SCALE GENOMIC DNA]</scope>
    <source>
        <strain evidence="2">CGMCC 4.7466</strain>
    </source>
</reference>
<organism evidence="1 2">
    <name type="scientific">Negadavirga shengliensis</name>
    <dbReference type="NCBI Taxonomy" id="1389218"/>
    <lineage>
        <taxon>Bacteria</taxon>
        <taxon>Pseudomonadati</taxon>
        <taxon>Bacteroidota</taxon>
        <taxon>Cytophagia</taxon>
        <taxon>Cytophagales</taxon>
        <taxon>Cyclobacteriaceae</taxon>
        <taxon>Negadavirga</taxon>
    </lineage>
</organism>
<dbReference type="RefSeq" id="WP_377063709.1">
    <property type="nucleotide sequence ID" value="NZ_JBHSJJ010000004.1"/>
</dbReference>
<comment type="caution">
    <text evidence="1">The sequence shown here is derived from an EMBL/GenBank/DDBJ whole genome shotgun (WGS) entry which is preliminary data.</text>
</comment>
<evidence type="ECO:0000313" key="2">
    <source>
        <dbReference type="Proteomes" id="UP001595818"/>
    </source>
</evidence>